<feature type="transmembrane region" description="Helical" evidence="2">
    <location>
        <begin position="254"/>
        <end position="276"/>
    </location>
</feature>
<evidence type="ECO:0000313" key="3">
    <source>
        <dbReference type="EMBL" id="ORX34004.1"/>
    </source>
</evidence>
<evidence type="ECO:0000313" key="4">
    <source>
        <dbReference type="Proteomes" id="UP000193218"/>
    </source>
</evidence>
<accession>A0A1Y1U8Y7</accession>
<organism evidence="3 4">
    <name type="scientific">Kockovaella imperatae</name>
    <dbReference type="NCBI Taxonomy" id="4999"/>
    <lineage>
        <taxon>Eukaryota</taxon>
        <taxon>Fungi</taxon>
        <taxon>Dikarya</taxon>
        <taxon>Basidiomycota</taxon>
        <taxon>Agaricomycotina</taxon>
        <taxon>Tremellomycetes</taxon>
        <taxon>Tremellales</taxon>
        <taxon>Cuniculitremaceae</taxon>
        <taxon>Kockovaella</taxon>
    </lineage>
</organism>
<feature type="region of interest" description="Disordered" evidence="1">
    <location>
        <begin position="413"/>
        <end position="437"/>
    </location>
</feature>
<dbReference type="AlphaFoldDB" id="A0A1Y1U8Y7"/>
<comment type="caution">
    <text evidence="3">The sequence shown here is derived from an EMBL/GenBank/DDBJ whole genome shotgun (WGS) entry which is preliminary data.</text>
</comment>
<feature type="transmembrane region" description="Helical" evidence="2">
    <location>
        <begin position="34"/>
        <end position="57"/>
    </location>
</feature>
<dbReference type="EMBL" id="NBSH01000016">
    <property type="protein sequence ID" value="ORX34004.1"/>
    <property type="molecule type" value="Genomic_DNA"/>
</dbReference>
<feature type="transmembrane region" description="Helical" evidence="2">
    <location>
        <begin position="325"/>
        <end position="348"/>
    </location>
</feature>
<feature type="transmembrane region" description="Helical" evidence="2">
    <location>
        <begin position="282"/>
        <end position="304"/>
    </location>
</feature>
<reference evidence="3 4" key="1">
    <citation type="submission" date="2017-03" db="EMBL/GenBank/DDBJ databases">
        <title>Widespread Adenine N6-methylation of Active Genes in Fungi.</title>
        <authorList>
            <consortium name="DOE Joint Genome Institute"/>
            <person name="Mondo S.J."/>
            <person name="Dannebaum R.O."/>
            <person name="Kuo R.C."/>
            <person name="Louie K.B."/>
            <person name="Bewick A.J."/>
            <person name="Labutti K."/>
            <person name="Haridas S."/>
            <person name="Kuo A."/>
            <person name="Salamov A."/>
            <person name="Ahrendt S.R."/>
            <person name="Lau R."/>
            <person name="Bowen B.P."/>
            <person name="Lipzen A."/>
            <person name="Sullivan W."/>
            <person name="Andreopoulos W.B."/>
            <person name="Clum A."/>
            <person name="Lindquist E."/>
            <person name="Daum C."/>
            <person name="Northen T.R."/>
            <person name="Ramamoorthy G."/>
            <person name="Schmitz R.J."/>
            <person name="Gryganskyi A."/>
            <person name="Culley D."/>
            <person name="Magnuson J."/>
            <person name="James T.Y."/>
            <person name="O'Malley M.A."/>
            <person name="Stajich J.E."/>
            <person name="Spatafora J.W."/>
            <person name="Visel A."/>
            <person name="Grigoriev I.V."/>
        </authorList>
    </citation>
    <scope>NUCLEOTIDE SEQUENCE [LARGE SCALE GENOMIC DNA]</scope>
    <source>
        <strain evidence="3 4">NRRL Y-17943</strain>
    </source>
</reference>
<dbReference type="InParanoid" id="A0A1Y1U8Y7"/>
<feature type="transmembrane region" description="Helical" evidence="2">
    <location>
        <begin position="374"/>
        <end position="396"/>
    </location>
</feature>
<dbReference type="RefSeq" id="XP_021868292.1">
    <property type="nucleotide sequence ID" value="XM_022017065.1"/>
</dbReference>
<evidence type="ECO:0000256" key="2">
    <source>
        <dbReference type="SAM" id="Phobius"/>
    </source>
</evidence>
<feature type="transmembrane region" description="Helical" evidence="2">
    <location>
        <begin position="69"/>
        <end position="87"/>
    </location>
</feature>
<name>A0A1Y1U8Y7_9TREE</name>
<dbReference type="Proteomes" id="UP000193218">
    <property type="component" value="Unassembled WGS sequence"/>
</dbReference>
<protein>
    <submittedName>
        <fullName evidence="3">Uncharacterized protein</fullName>
    </submittedName>
</protein>
<keyword evidence="2" id="KW-0812">Transmembrane</keyword>
<feature type="transmembrane region" description="Helical" evidence="2">
    <location>
        <begin position="107"/>
        <end position="129"/>
    </location>
</feature>
<keyword evidence="2" id="KW-0472">Membrane</keyword>
<evidence type="ECO:0000256" key="1">
    <source>
        <dbReference type="SAM" id="MobiDB-lite"/>
    </source>
</evidence>
<sequence>MLSPSFIHDEGGRQRYWKAQNMTPTLFTTGQSRWALQILVVVLSSIALASSAPAIGGGERMYSGAQGDIRGLTVILASVGIGGVGILRGLSLSLPRPWRIYLDRIEFSLITMLWVCWTSATMAFCAFILRRGMCSLSVSEVDLPTCPLLTFELALLHFISVSCLALLLVILTTVTAPTYLFSLSPSVDDSSEEAQDPESVGIFVMWDLALASPPPSPRIKPSAPNYGATLTDRPSNPYAEIPVAKKDKFADGRVMLYLPLLLGGVGVALGTVWTMIVTRYVVVTGFILSVGILTTVFSASFLAIHYRQRREKSNDDAWILRHDRAMEVGSAGALFLLWPLSAIIYTLFPPTPNRPCMNPATSLDSPLDLPKTRTEILCVIASVTISIAWMASWIILWRIMGLAFPMPEVGRTPSFTGTDEERSLLRSGEMPAPAPRPQVKYGRLVAGEVFELGDDEDD</sequence>
<dbReference type="OrthoDB" id="2575673at2759"/>
<keyword evidence="2" id="KW-1133">Transmembrane helix</keyword>
<keyword evidence="4" id="KW-1185">Reference proteome</keyword>
<gene>
    <name evidence="3" type="ORF">BD324DRAFT_637992</name>
</gene>
<feature type="transmembrane region" description="Helical" evidence="2">
    <location>
        <begin position="149"/>
        <end position="171"/>
    </location>
</feature>
<dbReference type="GeneID" id="33558874"/>
<proteinExistence type="predicted"/>